<reference evidence="5" key="2">
    <citation type="submission" date="2021-04" db="EMBL/GenBank/DDBJ databases">
        <authorList>
            <person name="Gilroy R."/>
        </authorList>
    </citation>
    <scope>NUCLEOTIDE SEQUENCE</scope>
    <source>
        <strain evidence="5">ChiSxjej1B13-11762</strain>
    </source>
</reference>
<evidence type="ECO:0000256" key="2">
    <source>
        <dbReference type="SAM" id="MobiDB-lite"/>
    </source>
</evidence>
<protein>
    <submittedName>
        <fullName evidence="5">Tetratricopeptide repeat protein</fullName>
    </submittedName>
</protein>
<evidence type="ECO:0000313" key="6">
    <source>
        <dbReference type="Proteomes" id="UP000824263"/>
    </source>
</evidence>
<feature type="region of interest" description="Disordered" evidence="2">
    <location>
        <begin position="28"/>
        <end position="47"/>
    </location>
</feature>
<name>A0A9D1UCZ9_9FIRM</name>
<accession>A0A9D1UCZ9</accession>
<evidence type="ECO:0000259" key="4">
    <source>
        <dbReference type="Pfam" id="PF13240"/>
    </source>
</evidence>
<dbReference type="EMBL" id="DXGF01000053">
    <property type="protein sequence ID" value="HIW83262.1"/>
    <property type="molecule type" value="Genomic_DNA"/>
</dbReference>
<feature type="repeat" description="TPR" evidence="1">
    <location>
        <begin position="86"/>
        <end position="119"/>
    </location>
</feature>
<feature type="transmembrane region" description="Helical" evidence="3">
    <location>
        <begin position="56"/>
        <end position="77"/>
    </location>
</feature>
<dbReference type="Gene3D" id="1.25.40.10">
    <property type="entry name" value="Tetratricopeptide repeat domain"/>
    <property type="match status" value="1"/>
</dbReference>
<dbReference type="InterPro" id="IPR019734">
    <property type="entry name" value="TPR_rpt"/>
</dbReference>
<comment type="caution">
    <text evidence="5">The sequence shown here is derived from an EMBL/GenBank/DDBJ whole genome shotgun (WGS) entry which is preliminary data.</text>
</comment>
<gene>
    <name evidence="5" type="ORF">H9873_02940</name>
</gene>
<reference evidence="5" key="1">
    <citation type="journal article" date="2021" name="PeerJ">
        <title>Extensive microbial diversity within the chicken gut microbiome revealed by metagenomics and culture.</title>
        <authorList>
            <person name="Gilroy R."/>
            <person name="Ravi A."/>
            <person name="Getino M."/>
            <person name="Pursley I."/>
            <person name="Horton D.L."/>
            <person name="Alikhan N.F."/>
            <person name="Baker D."/>
            <person name="Gharbi K."/>
            <person name="Hall N."/>
            <person name="Watson M."/>
            <person name="Adriaenssens E.M."/>
            <person name="Foster-Nyarko E."/>
            <person name="Jarju S."/>
            <person name="Secka A."/>
            <person name="Antonio M."/>
            <person name="Oren A."/>
            <person name="Chaudhuri R.R."/>
            <person name="La Ragione R."/>
            <person name="Hildebrand F."/>
            <person name="Pallen M.J."/>
        </authorList>
    </citation>
    <scope>NUCLEOTIDE SEQUENCE</scope>
    <source>
        <strain evidence="5">ChiSxjej1B13-11762</strain>
    </source>
</reference>
<dbReference type="PROSITE" id="PS50005">
    <property type="entry name" value="TPR"/>
    <property type="match status" value="1"/>
</dbReference>
<organism evidence="5 6">
    <name type="scientific">Candidatus Dorea gallistercoris</name>
    <dbReference type="NCBI Taxonomy" id="2838542"/>
    <lineage>
        <taxon>Bacteria</taxon>
        <taxon>Bacillati</taxon>
        <taxon>Bacillota</taxon>
        <taxon>Clostridia</taxon>
        <taxon>Lachnospirales</taxon>
        <taxon>Lachnospiraceae</taxon>
        <taxon>Dorea</taxon>
    </lineage>
</organism>
<dbReference type="InterPro" id="IPR026870">
    <property type="entry name" value="Zinc_ribbon_dom"/>
</dbReference>
<dbReference type="InterPro" id="IPR011990">
    <property type="entry name" value="TPR-like_helical_dom_sf"/>
</dbReference>
<evidence type="ECO:0000256" key="1">
    <source>
        <dbReference type="PROSITE-ProRule" id="PRU00339"/>
    </source>
</evidence>
<proteinExistence type="predicted"/>
<keyword evidence="1" id="KW-0802">TPR repeat</keyword>
<dbReference type="Proteomes" id="UP000824263">
    <property type="component" value="Unassembled WGS sequence"/>
</dbReference>
<evidence type="ECO:0000313" key="5">
    <source>
        <dbReference type="EMBL" id="HIW83262.1"/>
    </source>
</evidence>
<evidence type="ECO:0000256" key="3">
    <source>
        <dbReference type="SAM" id="Phobius"/>
    </source>
</evidence>
<keyword evidence="3" id="KW-0812">Transmembrane</keyword>
<dbReference type="SUPFAM" id="SSF48452">
    <property type="entry name" value="TPR-like"/>
    <property type="match status" value="1"/>
</dbReference>
<dbReference type="Pfam" id="PF14559">
    <property type="entry name" value="TPR_19"/>
    <property type="match status" value="1"/>
</dbReference>
<feature type="non-terminal residue" evidence="5">
    <location>
        <position position="245"/>
    </location>
</feature>
<keyword evidence="3" id="KW-0472">Membrane</keyword>
<dbReference type="Pfam" id="PF13240">
    <property type="entry name" value="Zn_Ribbon_1"/>
    <property type="match status" value="1"/>
</dbReference>
<feature type="domain" description="Zinc-ribbon" evidence="4">
    <location>
        <begin position="3"/>
        <end position="24"/>
    </location>
</feature>
<sequence>MRCSHCNMENLSDSRFCGNCGRPLETEDFGASGGNGQTQEGRVEERKPVKRTGKRIWVVTAGVVLILAAAVAVFLILGSRRDAKEMEDLLAKGDQYLEELDYKEAEDQYLESISIDPKKEEPYLRLAEIYVQQNQPQKAVKILEEGRKNTESDMIREKYTLYSYVDEVLIPEKGECQEGEYLCKYNYTKNYMGLESVHSQKGVLTSRIRDFDGDGAEELLVLLLVNGEELDDEGLQYVSEGELVN</sequence>
<keyword evidence="3" id="KW-1133">Transmembrane helix</keyword>
<dbReference type="AlphaFoldDB" id="A0A9D1UCZ9"/>